<dbReference type="SUPFAM" id="SSF51206">
    <property type="entry name" value="cAMP-binding domain-like"/>
    <property type="match status" value="2"/>
</dbReference>
<dbReference type="EMBL" id="JNBR01000153">
    <property type="protein sequence ID" value="OQR96174.1"/>
    <property type="molecule type" value="Genomic_DNA"/>
</dbReference>
<comment type="caution">
    <text evidence="15">The sequence shown here is derived from an EMBL/GenBank/DDBJ whole genome shotgun (WGS) entry which is preliminary data.</text>
</comment>
<feature type="transmembrane region" description="Helical" evidence="13">
    <location>
        <begin position="889"/>
        <end position="907"/>
    </location>
</feature>
<dbReference type="PANTHER" id="PTHR10217:SF435">
    <property type="entry name" value="POTASSIUM VOLTAGE-GATED CHANNEL PROTEIN EAG"/>
    <property type="match status" value="1"/>
</dbReference>
<evidence type="ECO:0000256" key="3">
    <source>
        <dbReference type="ARBA" id="ARBA00022538"/>
    </source>
</evidence>
<dbReference type="Proteomes" id="UP000243579">
    <property type="component" value="Unassembled WGS sequence"/>
</dbReference>
<evidence type="ECO:0000256" key="5">
    <source>
        <dbReference type="ARBA" id="ARBA00022826"/>
    </source>
</evidence>
<evidence type="ECO:0000256" key="1">
    <source>
        <dbReference type="ARBA" id="ARBA00004141"/>
    </source>
</evidence>
<evidence type="ECO:0000256" key="12">
    <source>
        <dbReference type="SAM" id="MobiDB-lite"/>
    </source>
</evidence>
<dbReference type="Gene3D" id="1.10.287.630">
    <property type="entry name" value="Helix hairpin bin"/>
    <property type="match status" value="2"/>
</dbReference>
<dbReference type="InterPro" id="IPR000595">
    <property type="entry name" value="cNMP-bd_dom"/>
</dbReference>
<evidence type="ECO:0000313" key="15">
    <source>
        <dbReference type="EMBL" id="OQR96174.1"/>
    </source>
</evidence>
<dbReference type="GO" id="GO:0005249">
    <property type="term" value="F:voltage-gated potassium channel activity"/>
    <property type="evidence" value="ECO:0007669"/>
    <property type="project" value="InterPro"/>
</dbReference>
<keyword evidence="7" id="KW-0630">Potassium</keyword>
<dbReference type="PRINTS" id="PR01463">
    <property type="entry name" value="EAGCHANLFMLY"/>
</dbReference>
<dbReference type="PROSITE" id="PS50042">
    <property type="entry name" value="CNMP_BINDING_3"/>
    <property type="match status" value="2"/>
</dbReference>
<evidence type="ECO:0000256" key="6">
    <source>
        <dbReference type="ARBA" id="ARBA00022882"/>
    </source>
</evidence>
<dbReference type="SMART" id="SM00100">
    <property type="entry name" value="cNMP"/>
    <property type="match status" value="2"/>
</dbReference>
<evidence type="ECO:0000256" key="8">
    <source>
        <dbReference type="ARBA" id="ARBA00022989"/>
    </source>
</evidence>
<feature type="transmembrane region" description="Helical" evidence="13">
    <location>
        <begin position="262"/>
        <end position="284"/>
    </location>
</feature>
<dbReference type="Gene3D" id="2.60.120.10">
    <property type="entry name" value="Jelly Rolls"/>
    <property type="match status" value="2"/>
</dbReference>
<protein>
    <submittedName>
        <fullName evidence="15">Cyclic nucleotide-binding protein</fullName>
    </submittedName>
</protein>
<gene>
    <name evidence="15" type="ORF">ACHHYP_16900</name>
</gene>
<evidence type="ECO:0000256" key="11">
    <source>
        <dbReference type="ARBA" id="ARBA00023303"/>
    </source>
</evidence>
<dbReference type="PANTHER" id="PTHR10217">
    <property type="entry name" value="VOLTAGE AND LIGAND GATED POTASSIUM CHANNEL"/>
    <property type="match status" value="1"/>
</dbReference>
<keyword evidence="5" id="KW-0631">Potassium channel</keyword>
<keyword evidence="3" id="KW-0633">Potassium transport</keyword>
<evidence type="ECO:0000259" key="14">
    <source>
        <dbReference type="PROSITE" id="PS50042"/>
    </source>
</evidence>
<evidence type="ECO:0000256" key="2">
    <source>
        <dbReference type="ARBA" id="ARBA00022448"/>
    </source>
</evidence>
<keyword evidence="9" id="KW-0406">Ion transport</keyword>
<evidence type="ECO:0000313" key="16">
    <source>
        <dbReference type="Proteomes" id="UP000243579"/>
    </source>
</evidence>
<dbReference type="Gene3D" id="1.10.287.70">
    <property type="match status" value="2"/>
</dbReference>
<reference evidence="15 16" key="1">
    <citation type="journal article" date="2014" name="Genome Biol. Evol.">
        <title>The secreted proteins of Achlya hypogyna and Thraustotheca clavata identify the ancestral oomycete secretome and reveal gene acquisitions by horizontal gene transfer.</title>
        <authorList>
            <person name="Misner I."/>
            <person name="Blouin N."/>
            <person name="Leonard G."/>
            <person name="Richards T.A."/>
            <person name="Lane C.E."/>
        </authorList>
    </citation>
    <scope>NUCLEOTIDE SEQUENCE [LARGE SCALE GENOMIC DNA]</scope>
    <source>
        <strain evidence="15 16">ATCC 48635</strain>
    </source>
</reference>
<dbReference type="InterPro" id="IPR018490">
    <property type="entry name" value="cNMP-bd_dom_sf"/>
</dbReference>
<keyword evidence="2" id="KW-0813">Transport</keyword>
<keyword evidence="16" id="KW-1185">Reference proteome</keyword>
<dbReference type="CDD" id="cd00038">
    <property type="entry name" value="CAP_ED"/>
    <property type="match status" value="2"/>
</dbReference>
<evidence type="ECO:0000256" key="7">
    <source>
        <dbReference type="ARBA" id="ARBA00022958"/>
    </source>
</evidence>
<dbReference type="Pfam" id="PF00520">
    <property type="entry name" value="Ion_trans"/>
    <property type="match status" value="2"/>
</dbReference>
<keyword evidence="10 13" id="KW-0472">Membrane</keyword>
<feature type="domain" description="Cyclic nucleotide-binding" evidence="14">
    <location>
        <begin position="1023"/>
        <end position="1143"/>
    </location>
</feature>
<dbReference type="GO" id="GO:0005886">
    <property type="term" value="C:plasma membrane"/>
    <property type="evidence" value="ECO:0007669"/>
    <property type="project" value="TreeGrafter"/>
</dbReference>
<dbReference type="OrthoDB" id="421226at2759"/>
<dbReference type="SUPFAM" id="SSF81324">
    <property type="entry name" value="Voltage-gated potassium channels"/>
    <property type="match status" value="2"/>
</dbReference>
<feature type="compositionally biased region" description="Basic residues" evidence="12">
    <location>
        <begin position="1"/>
        <end position="11"/>
    </location>
</feature>
<keyword evidence="4 13" id="KW-0812">Transmembrane</keyword>
<feature type="region of interest" description="Disordered" evidence="12">
    <location>
        <begin position="1295"/>
        <end position="1319"/>
    </location>
</feature>
<dbReference type="FunFam" id="1.10.287.70:FF:000123">
    <property type="entry name" value="Potassium channel KAT3"/>
    <property type="match status" value="1"/>
</dbReference>
<evidence type="ECO:0000256" key="13">
    <source>
        <dbReference type="SAM" id="Phobius"/>
    </source>
</evidence>
<feature type="transmembrane region" description="Helical" evidence="13">
    <location>
        <begin position="357"/>
        <end position="380"/>
    </location>
</feature>
<dbReference type="InterPro" id="IPR050818">
    <property type="entry name" value="KCNH_animal-type"/>
</dbReference>
<name>A0A1V9ZDU4_ACHHY</name>
<feature type="compositionally biased region" description="Polar residues" evidence="12">
    <location>
        <begin position="12"/>
        <end position="22"/>
    </location>
</feature>
<dbReference type="GO" id="GO:0034702">
    <property type="term" value="C:monoatomic ion channel complex"/>
    <property type="evidence" value="ECO:0007669"/>
    <property type="project" value="UniProtKB-KW"/>
</dbReference>
<feature type="transmembrane region" description="Helical" evidence="13">
    <location>
        <begin position="692"/>
        <end position="711"/>
    </location>
</feature>
<evidence type="ECO:0000256" key="9">
    <source>
        <dbReference type="ARBA" id="ARBA00023065"/>
    </source>
</evidence>
<feature type="region of interest" description="Disordered" evidence="12">
    <location>
        <begin position="1"/>
        <end position="29"/>
    </location>
</feature>
<dbReference type="GO" id="GO:0042391">
    <property type="term" value="P:regulation of membrane potential"/>
    <property type="evidence" value="ECO:0007669"/>
    <property type="project" value="TreeGrafter"/>
</dbReference>
<dbReference type="PROSITE" id="PS00889">
    <property type="entry name" value="CNMP_BINDING_2"/>
    <property type="match status" value="1"/>
</dbReference>
<evidence type="ECO:0000256" key="10">
    <source>
        <dbReference type="ARBA" id="ARBA00023136"/>
    </source>
</evidence>
<evidence type="ECO:0000256" key="4">
    <source>
        <dbReference type="ARBA" id="ARBA00022692"/>
    </source>
</evidence>
<keyword evidence="6" id="KW-0851">Voltage-gated channel</keyword>
<dbReference type="InterPro" id="IPR005821">
    <property type="entry name" value="Ion_trans_dom"/>
</dbReference>
<dbReference type="Pfam" id="PF00027">
    <property type="entry name" value="cNMP_binding"/>
    <property type="match status" value="2"/>
</dbReference>
<dbReference type="InterPro" id="IPR014710">
    <property type="entry name" value="RmlC-like_jellyroll"/>
</dbReference>
<feature type="transmembrane region" description="Helical" evidence="13">
    <location>
        <begin position="848"/>
        <end position="869"/>
    </location>
</feature>
<organism evidence="15 16">
    <name type="scientific">Achlya hypogyna</name>
    <name type="common">Oomycete</name>
    <name type="synonym">Protoachlya hypogyna</name>
    <dbReference type="NCBI Taxonomy" id="1202772"/>
    <lineage>
        <taxon>Eukaryota</taxon>
        <taxon>Sar</taxon>
        <taxon>Stramenopiles</taxon>
        <taxon>Oomycota</taxon>
        <taxon>Saprolegniomycetes</taxon>
        <taxon>Saprolegniales</taxon>
        <taxon>Achlyaceae</taxon>
        <taxon>Achlya</taxon>
    </lineage>
</organism>
<proteinExistence type="predicted"/>
<dbReference type="InterPro" id="IPR003938">
    <property type="entry name" value="K_chnl_volt-dep_EAG/ELK/ERG"/>
</dbReference>
<accession>A0A1V9ZDU4</accession>
<sequence length="1319" mass="149922">MNVNARLKKSTRTTISTASTGSIKAKGRPKIAPPRIRQLVVNKVEQELQQYETGYSNKQLVDGGAKPLRMKGGPSLESMHGSSRLRRSFHKIKAKAASPKTYVIDPKSTWAIQWDVFMAVLIAYSGITVPLSVCFPGMQAPSGSWASTDNVVDCFFGVDMLRNFMMGYHDDQDQLVVNHREIAAQYLRTWFVLDFFSTFPLQAVVTASSASLQTNTKSLASIQLIRVLRVTRILKLTRLAKLQVFFKKAEDRFGLNAGMVRLVRLVMLVLFLSHVMACFFHLLGQPVDPSAASRRLGLATSSIYATYEPNSTWLVDNNKRYASDGIRYMYSLYWVMTTLAGVGFGDVHAVSISERAYAIFAMMIGASVFGFVIGSISSLLESMNTRAAAYQMKMMDVKEYIRLHKLPKELRLKLCRYFEHYLQRASLFDETTILGEVSLNLRNEIVHETCRDIFRIPAFKSINTQFVMEMAIHIKPLFLLAESVIAKERTVGREMYFLNSGIVSVCNTSVQGNRILLEVLSENTYFGEAPLLFYCLRENTYMSLTNCEMYTLLKEDFDTLLEEYPDTESVLTQYYDMRKKSYNETHAIMMQRYAVYAKCKDDPTALRRMEDLWPHVKIALNGKAMPIEQFPVPILRLLPHFLQARVSVFNSLYAKKVILDGLKPKYEKAFANAPRLQALIDPTVPWKLRWDIFLGLLIVYNVIGIPFQFAFQGGYLGDTSVDPAVMTLDYCVDGFFAIDILLSFRTGYFDDEGHLTMNTRQIAERYLKGWFWIDLVSTFPIGSVAEALTPSASMTNSTSTSYQNLKLIRFMRLARLLKLVRLLKLNRSVSSFENVLDLSPAAIRLLKLFVQVCFIAHLSACVFYFIGQLSQQIYGVGWIGPVLWAQPTYVKYIVALYFSFTTMATVGYGDILPVTPLEVIYVIFYMLLGASVFGYIIGSMSTLVDQLQTKGVASKEKMDRVKEYMKERNLPRPLRQRIIRYFDFYLTQKEISADSELVHELSDDLRTQLVMHLNKDVVSKIPFFARQDDACISYLMGILYQECFTPGEFVFREGEFGRHMYFLVRGTVEVVIHANSPKEVLCKVLSEGSYFGELAMLLNSKRSASIRCKTFGILYVLSRNGMDHIHSHYPDISNHIMKEIKAKLHKIQQEAEEREAKKQVSNNVPMKQPVVTEKALIEAYAKVDAIIVKLVNFYGDGDKSKHRAIATIISRLKKFDFDGQAVYDAPAAAPRDNARRQFAKLGRKLIVNMNAFVVEAKRVSPEARWSNMPSHADQANGARLKALVSDFVRKPSARHLHRLPPMRGPSLRDVFPDEEAVNA</sequence>
<keyword evidence="8 13" id="KW-1133">Transmembrane helix</keyword>
<feature type="transmembrane region" description="Helical" evidence="13">
    <location>
        <begin position="328"/>
        <end position="345"/>
    </location>
</feature>
<dbReference type="InterPro" id="IPR018488">
    <property type="entry name" value="cNMP-bd_CS"/>
</dbReference>
<comment type="subcellular location">
    <subcellularLocation>
        <location evidence="1">Membrane</location>
        <topology evidence="1">Multi-pass membrane protein</topology>
    </subcellularLocation>
</comment>
<feature type="domain" description="Cyclic nucleotide-binding" evidence="14">
    <location>
        <begin position="458"/>
        <end position="578"/>
    </location>
</feature>
<feature type="transmembrane region" description="Helical" evidence="13">
    <location>
        <begin position="723"/>
        <end position="742"/>
    </location>
</feature>
<keyword evidence="11" id="KW-0407">Ion channel</keyword>
<feature type="transmembrane region" description="Helical" evidence="13">
    <location>
        <begin position="919"/>
        <end position="938"/>
    </location>
</feature>